<dbReference type="InterPro" id="IPR001304">
    <property type="entry name" value="C-type_lectin-like"/>
</dbReference>
<dbReference type="InterPro" id="IPR050111">
    <property type="entry name" value="C-type_lectin/snaclec_domain"/>
</dbReference>
<dbReference type="InterPro" id="IPR033989">
    <property type="entry name" value="CD209-like_CTLD"/>
</dbReference>
<reference evidence="4" key="3">
    <citation type="submission" date="2025-08" db="UniProtKB">
        <authorList>
            <consortium name="Ensembl"/>
        </authorList>
    </citation>
    <scope>IDENTIFICATION</scope>
    <source>
        <strain evidence="4">HNI</strain>
    </source>
</reference>
<evidence type="ECO:0000259" key="3">
    <source>
        <dbReference type="PROSITE" id="PS50041"/>
    </source>
</evidence>
<dbReference type="CDD" id="cd03590">
    <property type="entry name" value="CLECT_DC-SIGN_like"/>
    <property type="match status" value="1"/>
</dbReference>
<accession>A0A3P9L1N4</accession>
<dbReference type="InterPro" id="IPR018378">
    <property type="entry name" value="C-type_lectin_CS"/>
</dbReference>
<dbReference type="InterPro" id="IPR016187">
    <property type="entry name" value="CTDL_fold"/>
</dbReference>
<evidence type="ECO:0000256" key="1">
    <source>
        <dbReference type="ARBA" id="ARBA00022734"/>
    </source>
</evidence>
<dbReference type="Gene3D" id="3.10.100.10">
    <property type="entry name" value="Mannose-Binding Protein A, subunit A"/>
    <property type="match status" value="1"/>
</dbReference>
<proteinExistence type="predicted"/>
<dbReference type="InterPro" id="IPR016186">
    <property type="entry name" value="C-type_lectin-like/link_sf"/>
</dbReference>
<reference evidence="4" key="4">
    <citation type="submission" date="2025-09" db="UniProtKB">
        <authorList>
            <consortium name="Ensembl"/>
        </authorList>
    </citation>
    <scope>IDENTIFICATION</scope>
    <source>
        <strain evidence="4">HNI</strain>
    </source>
</reference>
<keyword evidence="2" id="KW-1015">Disulfide bond</keyword>
<evidence type="ECO:0000256" key="2">
    <source>
        <dbReference type="ARBA" id="ARBA00023157"/>
    </source>
</evidence>
<name>A0A3P9L1N4_ORYLA</name>
<dbReference type="AlphaFoldDB" id="A0A3P9L1N4"/>
<reference key="1">
    <citation type="journal article" date="2007" name="Nature">
        <title>The medaka draft genome and insights into vertebrate genome evolution.</title>
        <authorList>
            <person name="Kasahara M."/>
            <person name="Naruse K."/>
            <person name="Sasaki S."/>
            <person name="Nakatani Y."/>
            <person name="Qu W."/>
            <person name="Ahsan B."/>
            <person name="Yamada T."/>
            <person name="Nagayasu Y."/>
            <person name="Doi K."/>
            <person name="Kasai Y."/>
            <person name="Jindo T."/>
            <person name="Kobayashi D."/>
            <person name="Shimada A."/>
            <person name="Toyoda A."/>
            <person name="Kuroki Y."/>
            <person name="Fujiyama A."/>
            <person name="Sasaki T."/>
            <person name="Shimizu A."/>
            <person name="Asakawa S."/>
            <person name="Shimizu N."/>
            <person name="Hashimoto S."/>
            <person name="Yang J."/>
            <person name="Lee Y."/>
            <person name="Matsushima K."/>
            <person name="Sugano S."/>
            <person name="Sakaizumi M."/>
            <person name="Narita T."/>
            <person name="Ohishi K."/>
            <person name="Haga S."/>
            <person name="Ohta F."/>
            <person name="Nomoto H."/>
            <person name="Nogata K."/>
            <person name="Morishita T."/>
            <person name="Endo T."/>
            <person name="Shin-I T."/>
            <person name="Takeda H."/>
            <person name="Morishita S."/>
            <person name="Kohara Y."/>
        </authorList>
    </citation>
    <scope>NUCLEOTIDE SEQUENCE [LARGE SCALE GENOMIC DNA]</scope>
    <source>
        <strain>Hd-rR</strain>
    </source>
</reference>
<reference evidence="4 5" key="2">
    <citation type="submission" date="2017-04" db="EMBL/GenBank/DDBJ databases">
        <title>CpG methylation of centromeres and impact of large insertions on vertebrate speciation.</title>
        <authorList>
            <person name="Ichikawa K."/>
            <person name="Yoshimura J."/>
            <person name="Morishita S."/>
        </authorList>
    </citation>
    <scope>NUCLEOTIDE SEQUENCE</scope>
    <source>
        <strain evidence="4 5">HNI</strain>
    </source>
</reference>
<evidence type="ECO:0000313" key="5">
    <source>
        <dbReference type="Proteomes" id="UP000265180"/>
    </source>
</evidence>
<protein>
    <recommendedName>
        <fullName evidence="3">C-type lectin domain-containing protein</fullName>
    </recommendedName>
</protein>
<evidence type="ECO:0000313" key="4">
    <source>
        <dbReference type="Ensembl" id="ENSORLP00020014561.1"/>
    </source>
</evidence>
<dbReference type="PANTHER" id="PTHR22803">
    <property type="entry name" value="MANNOSE, PHOSPHOLIPASE, LECTIN RECEPTOR RELATED"/>
    <property type="match status" value="1"/>
</dbReference>
<dbReference type="Proteomes" id="UP000265180">
    <property type="component" value="Chromosome 21"/>
</dbReference>
<dbReference type="Ensembl" id="ENSORLT00020022353.1">
    <property type="protein sequence ID" value="ENSORLP00020014561.1"/>
    <property type="gene ID" value="ENSORLG00020015565.1"/>
</dbReference>
<feature type="domain" description="C-type lectin" evidence="3">
    <location>
        <begin position="97"/>
        <end position="212"/>
    </location>
</feature>
<sequence>KDQSHFHLLRRLRSSGGSRKLPNTEQARFSYCCCCIEIYLTCAETIFDTNHKEQKVTPIDNKKQTLLVLKNVLIFCLAYNFKCVPGKKGCPEKWIRFGSSCYFFSGESKTWDEARESCRAIEADLVVINTKEENEFISKLNKQKFWIGLSDRDLEGTWKWVDGSPLTLQFWASGQPDNHKGGEDCGQMLAYFESPGLWNDVQCSFTMQWICEKEEMLFV</sequence>
<organism evidence="4 5">
    <name type="scientific">Oryzias latipes</name>
    <name type="common">Japanese rice fish</name>
    <name type="synonym">Japanese killifish</name>
    <dbReference type="NCBI Taxonomy" id="8090"/>
    <lineage>
        <taxon>Eukaryota</taxon>
        <taxon>Metazoa</taxon>
        <taxon>Chordata</taxon>
        <taxon>Craniata</taxon>
        <taxon>Vertebrata</taxon>
        <taxon>Euteleostomi</taxon>
        <taxon>Actinopterygii</taxon>
        <taxon>Neopterygii</taxon>
        <taxon>Teleostei</taxon>
        <taxon>Neoteleostei</taxon>
        <taxon>Acanthomorphata</taxon>
        <taxon>Ovalentaria</taxon>
        <taxon>Atherinomorphae</taxon>
        <taxon>Beloniformes</taxon>
        <taxon>Adrianichthyidae</taxon>
        <taxon>Oryziinae</taxon>
        <taxon>Oryzias</taxon>
    </lineage>
</organism>
<dbReference type="PROSITE" id="PS00615">
    <property type="entry name" value="C_TYPE_LECTIN_1"/>
    <property type="match status" value="1"/>
</dbReference>
<dbReference type="GO" id="GO:0030246">
    <property type="term" value="F:carbohydrate binding"/>
    <property type="evidence" value="ECO:0007669"/>
    <property type="project" value="UniProtKB-KW"/>
</dbReference>
<dbReference type="Pfam" id="PF00059">
    <property type="entry name" value="Lectin_C"/>
    <property type="match status" value="1"/>
</dbReference>
<dbReference type="SMART" id="SM00034">
    <property type="entry name" value="CLECT"/>
    <property type="match status" value="1"/>
</dbReference>
<keyword evidence="1" id="KW-0430">Lectin</keyword>
<dbReference type="SUPFAM" id="SSF56436">
    <property type="entry name" value="C-type lectin-like"/>
    <property type="match status" value="1"/>
</dbReference>
<dbReference type="PROSITE" id="PS50041">
    <property type="entry name" value="C_TYPE_LECTIN_2"/>
    <property type="match status" value="1"/>
</dbReference>